<dbReference type="OrthoDB" id="5957391at2759"/>
<evidence type="ECO:0000256" key="1">
    <source>
        <dbReference type="ARBA" id="ARBA00004970"/>
    </source>
</evidence>
<evidence type="ECO:0000313" key="10">
    <source>
        <dbReference type="EMBL" id="EMC91196.1"/>
    </source>
</evidence>
<evidence type="ECO:0000256" key="2">
    <source>
        <dbReference type="ARBA" id="ARBA00009152"/>
    </source>
</evidence>
<evidence type="ECO:0000256" key="8">
    <source>
        <dbReference type="RuleBase" id="RU366003"/>
    </source>
</evidence>
<keyword evidence="4 8" id="KW-0028">Amino-acid biosynthesis</keyword>
<protein>
    <recommendedName>
        <fullName evidence="3 8">Histidinol-phosphatase</fullName>
        <shortName evidence="8">HolPase</shortName>
        <ecNumber evidence="3 8">3.1.3.15</ecNumber>
    </recommendedName>
</protein>
<name>M2M3Q6_BAUPA</name>
<dbReference type="Pfam" id="PF02811">
    <property type="entry name" value="PHP"/>
    <property type="match status" value="1"/>
</dbReference>
<dbReference type="eggNOG" id="ENOG502RXUQ">
    <property type="taxonomic scope" value="Eukaryota"/>
</dbReference>
<dbReference type="EMBL" id="KB445564">
    <property type="protein sequence ID" value="EMC91196.1"/>
    <property type="molecule type" value="Genomic_DNA"/>
</dbReference>
<evidence type="ECO:0000313" key="11">
    <source>
        <dbReference type="Proteomes" id="UP000011761"/>
    </source>
</evidence>
<feature type="domain" description="PHP" evidence="9">
    <location>
        <begin position="5"/>
        <end position="213"/>
    </location>
</feature>
<dbReference type="CDD" id="cd12110">
    <property type="entry name" value="PHP_HisPPase_Hisj_like"/>
    <property type="match status" value="1"/>
</dbReference>
<dbReference type="NCBIfam" id="TIGR01856">
    <property type="entry name" value="hisJ_fam"/>
    <property type="match status" value="1"/>
</dbReference>
<sequence>MPWSHHSHSGQFCGHAHDKLEDCVLAAIRKGMSTFCLTEHITRSNDDLYPEEVGRDDEATLAKLFDEFYREARRLQATYADHIEIFVGFEGEWIREASLTTIQRLLEKYELDLFVGSVHHVRTIPIDYDIAMYHDARSAAGGTDELIFEHYFDSQYAMLQALQPPVVGHFDLIRLKSDSPNGSFRAMSGVWDKAIRNLKYIAEYGGILELNSSSLRKGMVEAYPQVEMCQVFLELGGRFTLSDDSHGIDQVGLNYDRMFSCIEKAGIDKLWRLTRARPACPTDARFPEVEWHAESTSELRRHTFWTI</sequence>
<dbReference type="UniPathway" id="UPA00031">
    <property type="reaction ID" value="UER00013"/>
</dbReference>
<dbReference type="Proteomes" id="UP000011761">
    <property type="component" value="Unassembled WGS sequence"/>
</dbReference>
<proteinExistence type="inferred from homology"/>
<evidence type="ECO:0000256" key="3">
    <source>
        <dbReference type="ARBA" id="ARBA00013085"/>
    </source>
</evidence>
<gene>
    <name evidence="10" type="ORF">BAUCODRAFT_127110</name>
</gene>
<dbReference type="AlphaFoldDB" id="M2M3Q6"/>
<keyword evidence="11" id="KW-1185">Reference proteome</keyword>
<dbReference type="GeneID" id="19108109"/>
<dbReference type="STRING" id="717646.M2M3Q6"/>
<evidence type="ECO:0000256" key="4">
    <source>
        <dbReference type="ARBA" id="ARBA00022605"/>
    </source>
</evidence>
<dbReference type="SUPFAM" id="SSF89550">
    <property type="entry name" value="PHP domain-like"/>
    <property type="match status" value="1"/>
</dbReference>
<dbReference type="KEGG" id="bcom:BAUCODRAFT_127110"/>
<evidence type="ECO:0000256" key="7">
    <source>
        <dbReference type="ARBA" id="ARBA00049158"/>
    </source>
</evidence>
<comment type="similarity">
    <text evidence="2 8">Belongs to the PHP hydrolase family. HisK subfamily.</text>
</comment>
<comment type="catalytic activity">
    <reaction evidence="7 8">
        <text>L-histidinol phosphate + H2O = L-histidinol + phosphate</text>
        <dbReference type="Rhea" id="RHEA:14465"/>
        <dbReference type="ChEBI" id="CHEBI:15377"/>
        <dbReference type="ChEBI" id="CHEBI:43474"/>
        <dbReference type="ChEBI" id="CHEBI:57699"/>
        <dbReference type="ChEBI" id="CHEBI:57980"/>
        <dbReference type="EC" id="3.1.3.15"/>
    </reaction>
</comment>
<dbReference type="InterPro" id="IPR004013">
    <property type="entry name" value="PHP_dom"/>
</dbReference>
<dbReference type="OMA" id="DYDRPMY"/>
<dbReference type="GO" id="GO:0000105">
    <property type="term" value="P:L-histidine biosynthetic process"/>
    <property type="evidence" value="ECO:0007669"/>
    <property type="project" value="UniProtKB-UniRule"/>
</dbReference>
<dbReference type="EC" id="3.1.3.15" evidence="3 8"/>
<keyword evidence="5 8" id="KW-0378">Hydrolase</keyword>
<dbReference type="InterPro" id="IPR010140">
    <property type="entry name" value="Histidinol_P_phosphatase_HisJ"/>
</dbReference>
<comment type="pathway">
    <text evidence="1 8">Amino-acid biosynthesis; L-histidine biosynthesis; L-histidine from 5-phospho-alpha-D-ribose 1-diphosphate: step 8/9.</text>
</comment>
<evidence type="ECO:0000256" key="5">
    <source>
        <dbReference type="ARBA" id="ARBA00022801"/>
    </source>
</evidence>
<dbReference type="GO" id="GO:0005737">
    <property type="term" value="C:cytoplasm"/>
    <property type="evidence" value="ECO:0007669"/>
    <property type="project" value="TreeGrafter"/>
</dbReference>
<accession>M2M3Q6</accession>
<dbReference type="PANTHER" id="PTHR21039:SF0">
    <property type="entry name" value="HISTIDINOL-PHOSPHATASE"/>
    <property type="match status" value="1"/>
</dbReference>
<dbReference type="InterPro" id="IPR016195">
    <property type="entry name" value="Pol/histidinol_Pase-like"/>
</dbReference>
<reference evidence="10 11" key="1">
    <citation type="journal article" date="2012" name="PLoS Pathog.">
        <title>Diverse lifestyles and strategies of plant pathogenesis encoded in the genomes of eighteen Dothideomycetes fungi.</title>
        <authorList>
            <person name="Ohm R.A."/>
            <person name="Feau N."/>
            <person name="Henrissat B."/>
            <person name="Schoch C.L."/>
            <person name="Horwitz B.A."/>
            <person name="Barry K.W."/>
            <person name="Condon B.J."/>
            <person name="Copeland A.C."/>
            <person name="Dhillon B."/>
            <person name="Glaser F."/>
            <person name="Hesse C.N."/>
            <person name="Kosti I."/>
            <person name="LaButti K."/>
            <person name="Lindquist E.A."/>
            <person name="Lucas S."/>
            <person name="Salamov A.A."/>
            <person name="Bradshaw R.E."/>
            <person name="Ciuffetti L."/>
            <person name="Hamelin R.C."/>
            <person name="Kema G.H.J."/>
            <person name="Lawrence C."/>
            <person name="Scott J.A."/>
            <person name="Spatafora J.W."/>
            <person name="Turgeon B.G."/>
            <person name="de Wit P.J.G.M."/>
            <person name="Zhong S."/>
            <person name="Goodwin S.B."/>
            <person name="Grigoriev I.V."/>
        </authorList>
    </citation>
    <scope>NUCLEOTIDE SEQUENCE [LARGE SCALE GENOMIC DNA]</scope>
    <source>
        <strain evidence="10 11">UAMH 10762</strain>
    </source>
</reference>
<evidence type="ECO:0000259" key="9">
    <source>
        <dbReference type="Pfam" id="PF02811"/>
    </source>
</evidence>
<evidence type="ECO:0000256" key="6">
    <source>
        <dbReference type="ARBA" id="ARBA00023102"/>
    </source>
</evidence>
<dbReference type="HOGENOM" id="CLU_054611_0_1_1"/>
<dbReference type="GO" id="GO:0004401">
    <property type="term" value="F:histidinol-phosphatase activity"/>
    <property type="evidence" value="ECO:0007669"/>
    <property type="project" value="UniProtKB-UniRule"/>
</dbReference>
<dbReference type="PANTHER" id="PTHR21039">
    <property type="entry name" value="HISTIDINOL PHOSPHATASE-RELATED"/>
    <property type="match status" value="1"/>
</dbReference>
<dbReference type="FunFam" id="3.20.20.140:FF:000059">
    <property type="entry name" value="Histidinol-phosphatase"/>
    <property type="match status" value="1"/>
</dbReference>
<organism evidence="10 11">
    <name type="scientific">Baudoinia panamericana (strain UAMH 10762)</name>
    <name type="common">Angels' share fungus</name>
    <name type="synonym">Baudoinia compniacensis (strain UAMH 10762)</name>
    <dbReference type="NCBI Taxonomy" id="717646"/>
    <lineage>
        <taxon>Eukaryota</taxon>
        <taxon>Fungi</taxon>
        <taxon>Dikarya</taxon>
        <taxon>Ascomycota</taxon>
        <taxon>Pezizomycotina</taxon>
        <taxon>Dothideomycetes</taxon>
        <taxon>Dothideomycetidae</taxon>
        <taxon>Mycosphaerellales</taxon>
        <taxon>Teratosphaeriaceae</taxon>
        <taxon>Baudoinia</taxon>
    </lineage>
</organism>
<dbReference type="RefSeq" id="XP_007681627.1">
    <property type="nucleotide sequence ID" value="XM_007683437.1"/>
</dbReference>
<keyword evidence="6 8" id="KW-0368">Histidine biosynthesis</keyword>
<dbReference type="Gene3D" id="3.20.20.140">
    <property type="entry name" value="Metal-dependent hydrolases"/>
    <property type="match status" value="1"/>
</dbReference>